<dbReference type="EMBL" id="JBHTJH010000017">
    <property type="protein sequence ID" value="MFD0863067.1"/>
    <property type="molecule type" value="Genomic_DNA"/>
</dbReference>
<sequence length="137" mass="15684">MKKIIALLALTIFVSSCSLDDDSNDFTFEFVPIVSVEMPDTFMLNETHQITLNYFRPSTCHGFFDVSFSRDSQLQRTVAVINTVANSADCTELTDELRDFTFDFSVVYTGTYTFRFWQGKDDNGEDLFLIIEVPVIE</sequence>
<evidence type="ECO:0000313" key="3">
    <source>
        <dbReference type="Proteomes" id="UP001596978"/>
    </source>
</evidence>
<proteinExistence type="predicted"/>
<keyword evidence="1" id="KW-0732">Signal</keyword>
<reference evidence="3" key="1">
    <citation type="journal article" date="2019" name="Int. J. Syst. Evol. Microbiol.">
        <title>The Global Catalogue of Microorganisms (GCM) 10K type strain sequencing project: providing services to taxonomists for standard genome sequencing and annotation.</title>
        <authorList>
            <consortium name="The Broad Institute Genomics Platform"/>
            <consortium name="The Broad Institute Genome Sequencing Center for Infectious Disease"/>
            <person name="Wu L."/>
            <person name="Ma J."/>
        </authorList>
    </citation>
    <scope>NUCLEOTIDE SEQUENCE [LARGE SCALE GENOMIC DNA]</scope>
    <source>
        <strain evidence="3">CCUG 62952</strain>
    </source>
</reference>
<feature type="signal peptide" evidence="1">
    <location>
        <begin position="1"/>
        <end position="20"/>
    </location>
</feature>
<protein>
    <recommendedName>
        <fullName evidence="4">Lipoprotein</fullName>
    </recommendedName>
</protein>
<evidence type="ECO:0000256" key="1">
    <source>
        <dbReference type="SAM" id="SignalP"/>
    </source>
</evidence>
<dbReference type="RefSeq" id="WP_386408776.1">
    <property type="nucleotide sequence ID" value="NZ_JBHTJH010000017.1"/>
</dbReference>
<evidence type="ECO:0008006" key="4">
    <source>
        <dbReference type="Google" id="ProtNLM"/>
    </source>
</evidence>
<feature type="chain" id="PRO_5045811255" description="Lipoprotein" evidence="1">
    <location>
        <begin position="21"/>
        <end position="137"/>
    </location>
</feature>
<name>A0ABW3D0T1_9FLAO</name>
<keyword evidence="3" id="KW-1185">Reference proteome</keyword>
<evidence type="ECO:0000313" key="2">
    <source>
        <dbReference type="EMBL" id="MFD0863067.1"/>
    </source>
</evidence>
<gene>
    <name evidence="2" type="ORF">ACFQ1M_12705</name>
</gene>
<accession>A0ABW3D0T1</accession>
<comment type="caution">
    <text evidence="2">The sequence shown here is derived from an EMBL/GenBank/DDBJ whole genome shotgun (WGS) entry which is preliminary data.</text>
</comment>
<organism evidence="2 3">
    <name type="scientific">Sungkyunkwania multivorans</name>
    <dbReference type="NCBI Taxonomy" id="1173618"/>
    <lineage>
        <taxon>Bacteria</taxon>
        <taxon>Pseudomonadati</taxon>
        <taxon>Bacteroidota</taxon>
        <taxon>Flavobacteriia</taxon>
        <taxon>Flavobacteriales</taxon>
        <taxon>Flavobacteriaceae</taxon>
        <taxon>Sungkyunkwania</taxon>
    </lineage>
</organism>
<dbReference type="Proteomes" id="UP001596978">
    <property type="component" value="Unassembled WGS sequence"/>
</dbReference>
<dbReference type="PROSITE" id="PS51257">
    <property type="entry name" value="PROKAR_LIPOPROTEIN"/>
    <property type="match status" value="1"/>
</dbReference>